<evidence type="ECO:0000313" key="2">
    <source>
        <dbReference type="EMBL" id="HIR63235.1"/>
    </source>
</evidence>
<proteinExistence type="predicted"/>
<reference evidence="2" key="2">
    <citation type="journal article" date="2021" name="PeerJ">
        <title>Extensive microbial diversity within the chicken gut microbiome revealed by metagenomics and culture.</title>
        <authorList>
            <person name="Gilroy R."/>
            <person name="Ravi A."/>
            <person name="Getino M."/>
            <person name="Pursley I."/>
            <person name="Horton D.L."/>
            <person name="Alikhan N.F."/>
            <person name="Baker D."/>
            <person name="Gharbi K."/>
            <person name="Hall N."/>
            <person name="Watson M."/>
            <person name="Adriaenssens E.M."/>
            <person name="Foster-Nyarko E."/>
            <person name="Jarju S."/>
            <person name="Secka A."/>
            <person name="Antonio M."/>
            <person name="Oren A."/>
            <person name="Chaudhuri R.R."/>
            <person name="La Ragione R."/>
            <person name="Hildebrand F."/>
            <person name="Pallen M.J."/>
        </authorList>
    </citation>
    <scope>NUCLEOTIDE SEQUENCE</scope>
    <source>
        <strain evidence="2">ChiHjej13B12-12457</strain>
    </source>
</reference>
<sequence length="180" mass="19174">MKGMIIALMLALTAGVSASGAVPQDRQTRRAMQAYEDSVRFAATVETMKNMDFVLEADRLVLKRGENVMVTSMTNFVSVKDDRAVIQVAPFSGPGVNGVGGVTVDGRISEVDFRVSRKGAVSLSMYVSGAVASCKVTFTLPKNGTTATVRIDPNYSSNDISLVGRIVPTELSTVYEGLSL</sequence>
<feature type="signal peptide" evidence="1">
    <location>
        <begin position="1"/>
        <end position="18"/>
    </location>
</feature>
<dbReference type="Proteomes" id="UP000886744">
    <property type="component" value="Unassembled WGS sequence"/>
</dbReference>
<protein>
    <submittedName>
        <fullName evidence="2">DUF4251 domain-containing protein</fullName>
    </submittedName>
</protein>
<organism evidence="2 3">
    <name type="scientific">Candidatus Coprenecus avistercoris</name>
    <dbReference type="NCBI Taxonomy" id="2840730"/>
    <lineage>
        <taxon>Bacteria</taxon>
        <taxon>Pseudomonadati</taxon>
        <taxon>Bacteroidota</taxon>
        <taxon>Bacteroidia</taxon>
        <taxon>Bacteroidales</taxon>
        <taxon>Rikenellaceae</taxon>
        <taxon>Rikenellaceae incertae sedis</taxon>
        <taxon>Candidatus Coprenecus</taxon>
    </lineage>
</organism>
<feature type="chain" id="PRO_5038383780" evidence="1">
    <location>
        <begin position="19"/>
        <end position="180"/>
    </location>
</feature>
<dbReference type="Gene3D" id="2.40.128.410">
    <property type="match status" value="1"/>
</dbReference>
<dbReference type="Pfam" id="PF14059">
    <property type="entry name" value="DUF4251"/>
    <property type="match status" value="1"/>
</dbReference>
<evidence type="ECO:0000256" key="1">
    <source>
        <dbReference type="SAM" id="SignalP"/>
    </source>
</evidence>
<dbReference type="AlphaFoldDB" id="A0A9D1J715"/>
<reference evidence="2" key="1">
    <citation type="submission" date="2020-10" db="EMBL/GenBank/DDBJ databases">
        <authorList>
            <person name="Gilroy R."/>
        </authorList>
    </citation>
    <scope>NUCLEOTIDE SEQUENCE</scope>
    <source>
        <strain evidence="2">ChiHjej13B12-12457</strain>
    </source>
</reference>
<dbReference type="EMBL" id="DVHI01000084">
    <property type="protein sequence ID" value="HIR63235.1"/>
    <property type="molecule type" value="Genomic_DNA"/>
</dbReference>
<keyword evidence="1" id="KW-0732">Signal</keyword>
<evidence type="ECO:0000313" key="3">
    <source>
        <dbReference type="Proteomes" id="UP000886744"/>
    </source>
</evidence>
<comment type="caution">
    <text evidence="2">The sequence shown here is derived from an EMBL/GenBank/DDBJ whole genome shotgun (WGS) entry which is preliminary data.</text>
</comment>
<gene>
    <name evidence="2" type="ORF">IAC94_06915</name>
</gene>
<dbReference type="InterPro" id="IPR025347">
    <property type="entry name" value="DUF4251"/>
</dbReference>
<name>A0A9D1J715_9BACT</name>
<accession>A0A9D1J715</accession>